<gene>
    <name evidence="2" type="ORF">H9980_11055</name>
</gene>
<feature type="transmembrane region" description="Helical" evidence="1">
    <location>
        <begin position="7"/>
        <end position="26"/>
    </location>
</feature>
<comment type="caution">
    <text evidence="2">The sequence shown here is derived from an EMBL/GenBank/DDBJ whole genome shotgun (WGS) entry which is preliminary data.</text>
</comment>
<organism evidence="2 3">
    <name type="scientific">Candidatus Erysipelatoclostridium merdavium</name>
    <dbReference type="NCBI Taxonomy" id="2838566"/>
    <lineage>
        <taxon>Bacteria</taxon>
        <taxon>Bacillati</taxon>
        <taxon>Bacillota</taxon>
        <taxon>Erysipelotrichia</taxon>
        <taxon>Erysipelotrichales</taxon>
        <taxon>Erysipelotrichales incertae sedis</taxon>
    </lineage>
</organism>
<accession>A0A9D1XN48</accession>
<sequence>MKKHNNKFFIIIVPICIILILAMIFYDRYQTSQLAKKYNDTNNQTTQVSSNNDLATIYCVGDSLTLGTSDVTSYPGYLKENLKNDIEIIGDNHINSQALAIKLGNQDVYVNNFTIPSDTNAVSITLLNENGEVIDALINSQTGIESCIINNIAGTISYDSNSNQLLFKRLEAGDSSMITTLTKIEITKPEILNDNILILFTGSYEESIQGSLVNYQKQIIDSFNTDKYIVVSLTIDNRDATNNLLANTYGEHYLDFKNYLLTNGLNDAKITATSEDQMALANNSVPSSLLIDDINGNNYYHQLLANQLINKMHELGYIN</sequence>
<dbReference type="AlphaFoldDB" id="A0A9D1XN48"/>
<proteinExistence type="predicted"/>
<evidence type="ECO:0000256" key="1">
    <source>
        <dbReference type="SAM" id="Phobius"/>
    </source>
</evidence>
<protein>
    <submittedName>
        <fullName evidence="2">Uncharacterized protein</fullName>
    </submittedName>
</protein>
<name>A0A9D1XN48_9FIRM</name>
<dbReference type="Proteomes" id="UP000886724">
    <property type="component" value="Unassembled WGS sequence"/>
</dbReference>
<reference evidence="2" key="2">
    <citation type="submission" date="2021-04" db="EMBL/GenBank/DDBJ databases">
        <authorList>
            <person name="Gilroy R."/>
        </authorList>
    </citation>
    <scope>NUCLEOTIDE SEQUENCE</scope>
    <source>
        <strain evidence="2">ChiGjej1B1-14440</strain>
    </source>
</reference>
<evidence type="ECO:0000313" key="3">
    <source>
        <dbReference type="Proteomes" id="UP000886724"/>
    </source>
</evidence>
<reference evidence="2" key="1">
    <citation type="journal article" date="2021" name="PeerJ">
        <title>Extensive microbial diversity within the chicken gut microbiome revealed by metagenomics and culture.</title>
        <authorList>
            <person name="Gilroy R."/>
            <person name="Ravi A."/>
            <person name="Getino M."/>
            <person name="Pursley I."/>
            <person name="Horton D.L."/>
            <person name="Alikhan N.F."/>
            <person name="Baker D."/>
            <person name="Gharbi K."/>
            <person name="Hall N."/>
            <person name="Watson M."/>
            <person name="Adriaenssens E.M."/>
            <person name="Foster-Nyarko E."/>
            <person name="Jarju S."/>
            <person name="Secka A."/>
            <person name="Antonio M."/>
            <person name="Oren A."/>
            <person name="Chaudhuri R.R."/>
            <person name="La Ragione R."/>
            <person name="Hildebrand F."/>
            <person name="Pallen M.J."/>
        </authorList>
    </citation>
    <scope>NUCLEOTIDE SEQUENCE</scope>
    <source>
        <strain evidence="2">ChiGjej1B1-14440</strain>
    </source>
</reference>
<dbReference type="EMBL" id="DXET01000245">
    <property type="protein sequence ID" value="HIX82487.1"/>
    <property type="molecule type" value="Genomic_DNA"/>
</dbReference>
<keyword evidence="1" id="KW-0812">Transmembrane</keyword>
<keyword evidence="1" id="KW-0472">Membrane</keyword>
<evidence type="ECO:0000313" key="2">
    <source>
        <dbReference type="EMBL" id="HIX82487.1"/>
    </source>
</evidence>
<keyword evidence="1" id="KW-1133">Transmembrane helix</keyword>